<dbReference type="EMBL" id="PQIB02000003">
    <property type="protein sequence ID" value="RLN29832.1"/>
    <property type="molecule type" value="Genomic_DNA"/>
</dbReference>
<gene>
    <name evidence="1" type="ORF">C2845_PM05G04030</name>
</gene>
<protein>
    <submittedName>
        <fullName evidence="1">Uncharacterized protein</fullName>
    </submittedName>
</protein>
<name>A0A3L6SZB5_PANMI</name>
<dbReference type="Proteomes" id="UP000275267">
    <property type="component" value="Unassembled WGS sequence"/>
</dbReference>
<sequence>MSEGYNLQASSKSCHVICGSRMNGCRQRKVPQQVPRRCGLLAIGCREDAGDDPAIPSNIIVFPVAAFNEYANRFL</sequence>
<reference evidence="2" key="1">
    <citation type="journal article" date="2019" name="Nat. Commun.">
        <title>The genome of broomcorn millet.</title>
        <authorList>
            <person name="Zou C."/>
            <person name="Miki D."/>
            <person name="Li D."/>
            <person name="Tang Q."/>
            <person name="Xiao L."/>
            <person name="Rajput S."/>
            <person name="Deng P."/>
            <person name="Jia W."/>
            <person name="Huang R."/>
            <person name="Zhang M."/>
            <person name="Sun Y."/>
            <person name="Hu J."/>
            <person name="Fu X."/>
            <person name="Schnable P.S."/>
            <person name="Li F."/>
            <person name="Zhang H."/>
            <person name="Feng B."/>
            <person name="Zhu X."/>
            <person name="Liu R."/>
            <person name="Schnable J.C."/>
            <person name="Zhu J.-K."/>
            <person name="Zhang H."/>
        </authorList>
    </citation>
    <scope>NUCLEOTIDE SEQUENCE [LARGE SCALE GENOMIC DNA]</scope>
</reference>
<keyword evidence="2" id="KW-1185">Reference proteome</keyword>
<proteinExistence type="predicted"/>
<dbReference type="AlphaFoldDB" id="A0A3L6SZB5"/>
<organism evidence="1 2">
    <name type="scientific">Panicum miliaceum</name>
    <name type="common">Proso millet</name>
    <name type="synonym">Broomcorn millet</name>
    <dbReference type="NCBI Taxonomy" id="4540"/>
    <lineage>
        <taxon>Eukaryota</taxon>
        <taxon>Viridiplantae</taxon>
        <taxon>Streptophyta</taxon>
        <taxon>Embryophyta</taxon>
        <taxon>Tracheophyta</taxon>
        <taxon>Spermatophyta</taxon>
        <taxon>Magnoliopsida</taxon>
        <taxon>Liliopsida</taxon>
        <taxon>Poales</taxon>
        <taxon>Poaceae</taxon>
        <taxon>PACMAD clade</taxon>
        <taxon>Panicoideae</taxon>
        <taxon>Panicodae</taxon>
        <taxon>Paniceae</taxon>
        <taxon>Panicinae</taxon>
        <taxon>Panicum</taxon>
        <taxon>Panicum sect. Panicum</taxon>
    </lineage>
</organism>
<evidence type="ECO:0000313" key="1">
    <source>
        <dbReference type="EMBL" id="RLN29832.1"/>
    </source>
</evidence>
<accession>A0A3L6SZB5</accession>
<evidence type="ECO:0000313" key="2">
    <source>
        <dbReference type="Proteomes" id="UP000275267"/>
    </source>
</evidence>
<comment type="caution">
    <text evidence="1">The sequence shown here is derived from an EMBL/GenBank/DDBJ whole genome shotgun (WGS) entry which is preliminary data.</text>
</comment>